<accession>A0ABU0I913</accession>
<dbReference type="RefSeq" id="WP_307156931.1">
    <property type="nucleotide sequence ID" value="NZ_JAUSWH010000002.1"/>
</dbReference>
<keyword evidence="3" id="KW-1185">Reference proteome</keyword>
<protein>
    <submittedName>
        <fullName evidence="2">Uncharacterized protein</fullName>
    </submittedName>
</protein>
<keyword evidence="1" id="KW-0472">Membrane</keyword>
<keyword evidence="1" id="KW-1133">Transmembrane helix</keyword>
<evidence type="ECO:0000256" key="1">
    <source>
        <dbReference type="SAM" id="Phobius"/>
    </source>
</evidence>
<evidence type="ECO:0000313" key="2">
    <source>
        <dbReference type="EMBL" id="MDQ0454728.1"/>
    </source>
</evidence>
<proteinExistence type="predicted"/>
<gene>
    <name evidence="2" type="ORF">QO005_001055</name>
</gene>
<feature type="transmembrane region" description="Helical" evidence="1">
    <location>
        <begin position="25"/>
        <end position="47"/>
    </location>
</feature>
<keyword evidence="1" id="KW-0812">Transmembrane</keyword>
<feature type="transmembrane region" description="Helical" evidence="1">
    <location>
        <begin position="121"/>
        <end position="140"/>
    </location>
</feature>
<organism evidence="2 3">
    <name type="scientific">Rhizobium paknamense</name>
    <dbReference type="NCBI Taxonomy" id="1206817"/>
    <lineage>
        <taxon>Bacteria</taxon>
        <taxon>Pseudomonadati</taxon>
        <taxon>Pseudomonadota</taxon>
        <taxon>Alphaproteobacteria</taxon>
        <taxon>Hyphomicrobiales</taxon>
        <taxon>Rhizobiaceae</taxon>
        <taxon>Rhizobium/Agrobacterium group</taxon>
        <taxon>Rhizobium</taxon>
    </lineage>
</organism>
<dbReference type="EMBL" id="JAUSWH010000002">
    <property type="protein sequence ID" value="MDQ0454728.1"/>
    <property type="molecule type" value="Genomic_DNA"/>
</dbReference>
<sequence>MSETLSDQLVIAEYNTLRSEILLRFQSWCTCVQFGFTTPAVGIFFLMKEEEVSSVVWLALAFLIIVICCLAHIMEASIHDIACQIAAIEQRYRASGVQGWETQQVQKRQVRQAGLGSLQKVLVYTFPLFCAAYCLHRIVLPLS</sequence>
<comment type="caution">
    <text evidence="2">The sequence shown here is derived from an EMBL/GenBank/DDBJ whole genome shotgun (WGS) entry which is preliminary data.</text>
</comment>
<evidence type="ECO:0000313" key="3">
    <source>
        <dbReference type="Proteomes" id="UP001235269"/>
    </source>
</evidence>
<reference evidence="2 3" key="1">
    <citation type="submission" date="2023-07" db="EMBL/GenBank/DDBJ databases">
        <title>Genomic Encyclopedia of Type Strains, Phase IV (KMG-IV): sequencing the most valuable type-strain genomes for metagenomic binning, comparative biology and taxonomic classification.</title>
        <authorList>
            <person name="Goeker M."/>
        </authorList>
    </citation>
    <scope>NUCLEOTIDE SEQUENCE [LARGE SCALE GENOMIC DNA]</scope>
    <source>
        <strain evidence="2 3">DSM 100301</strain>
    </source>
</reference>
<name>A0ABU0I913_9HYPH</name>
<dbReference type="Proteomes" id="UP001235269">
    <property type="component" value="Unassembled WGS sequence"/>
</dbReference>
<feature type="transmembrane region" description="Helical" evidence="1">
    <location>
        <begin position="54"/>
        <end position="74"/>
    </location>
</feature>